<organism evidence="2 3">
    <name type="scientific">Moniliophthora roreri (strain MCA 2997)</name>
    <name type="common">Cocoa frosty pod rot fungus</name>
    <name type="synonym">Crinipellis roreri</name>
    <dbReference type="NCBI Taxonomy" id="1381753"/>
    <lineage>
        <taxon>Eukaryota</taxon>
        <taxon>Fungi</taxon>
        <taxon>Dikarya</taxon>
        <taxon>Basidiomycota</taxon>
        <taxon>Agaricomycotina</taxon>
        <taxon>Agaricomycetes</taxon>
        <taxon>Agaricomycetidae</taxon>
        <taxon>Agaricales</taxon>
        <taxon>Marasmiineae</taxon>
        <taxon>Marasmiaceae</taxon>
        <taxon>Moniliophthora</taxon>
    </lineage>
</organism>
<dbReference type="EMBL" id="AWSO01001419">
    <property type="protein sequence ID" value="ESK83906.1"/>
    <property type="molecule type" value="Genomic_DNA"/>
</dbReference>
<feature type="signal peptide" evidence="1">
    <location>
        <begin position="1"/>
        <end position="20"/>
    </location>
</feature>
<comment type="caution">
    <text evidence="2">The sequence shown here is derived from an EMBL/GenBank/DDBJ whole genome shotgun (WGS) entry which is preliminary data.</text>
</comment>
<evidence type="ECO:0000256" key="1">
    <source>
        <dbReference type="SAM" id="SignalP"/>
    </source>
</evidence>
<proteinExistence type="predicted"/>
<keyword evidence="1" id="KW-0732">Signal</keyword>
<evidence type="ECO:0000313" key="3">
    <source>
        <dbReference type="Proteomes" id="UP000017559"/>
    </source>
</evidence>
<dbReference type="KEGG" id="mrr:Moror_7566"/>
<evidence type="ECO:0000313" key="2">
    <source>
        <dbReference type="EMBL" id="ESK83906.1"/>
    </source>
</evidence>
<gene>
    <name evidence="2" type="ORF">Moror_7566</name>
</gene>
<feature type="chain" id="PRO_5004713129" evidence="1">
    <location>
        <begin position="21"/>
        <end position="249"/>
    </location>
</feature>
<accession>V2WTL9</accession>
<protein>
    <submittedName>
        <fullName evidence="2">Uncharacterized protein</fullName>
    </submittedName>
</protein>
<reference evidence="2 3" key="1">
    <citation type="journal article" date="2014" name="BMC Genomics">
        <title>Genome and secretome analysis of the hemibiotrophic fungal pathogen, Moniliophthora roreri, which causes frosty pod rot disease of cacao: mechanisms of the biotrophic and necrotrophic phases.</title>
        <authorList>
            <person name="Meinhardt L.W."/>
            <person name="Costa G.G.L."/>
            <person name="Thomazella D.P.T."/>
            <person name="Teixeira P.J.P.L."/>
            <person name="Carazzolle M.F."/>
            <person name="Schuster S.C."/>
            <person name="Carlson J.E."/>
            <person name="Guiltinan M.J."/>
            <person name="Mieczkowski P."/>
            <person name="Farmer A."/>
            <person name="Ramaraj T."/>
            <person name="Crozier J."/>
            <person name="Davis R.E."/>
            <person name="Shao J."/>
            <person name="Melnick R.L."/>
            <person name="Pereira G.A.G."/>
            <person name="Bailey B.A."/>
        </authorList>
    </citation>
    <scope>NUCLEOTIDE SEQUENCE [LARGE SCALE GENOMIC DNA]</scope>
    <source>
        <strain evidence="2 3">MCA 2997</strain>
    </source>
</reference>
<dbReference type="Proteomes" id="UP000017559">
    <property type="component" value="Unassembled WGS sequence"/>
</dbReference>
<dbReference type="AlphaFoldDB" id="V2WTL9"/>
<dbReference type="OrthoDB" id="2920504at2759"/>
<sequence length="249" mass="26167">MQTSTLFFFVAMSISMLGSASPLAARDPQTCHPNFEGAGIAIIGTNGPVTGNGVVGSYKPDWHIQQNGQPHPSYIFKDINNNNIALTLDNGVLLLETASNSGGDPRQLFDINCGTCIPGASTIDKGSANTATALLLDSFSRLSGLAIPAYLVKSSSSSPARKVLGYGTASTLNCRASCQPTKNLSGVAQAPLCSSELWVSHTELMTPERDFDFSYFQLSDGLSVLNPPEELLADWAAHPAQGEASEGNA</sequence>
<keyword evidence="3" id="KW-1185">Reference proteome</keyword>
<name>V2WTL9_MONRO</name>
<dbReference type="HOGENOM" id="CLU_1115998_0_0_1"/>